<dbReference type="PIRSF" id="PIRSF000709">
    <property type="entry name" value="6PFK_2-Ptase"/>
    <property type="match status" value="1"/>
</dbReference>
<organism evidence="3 4">
    <name type="scientific">Stappia taiwanensis</name>
    <dbReference type="NCBI Taxonomy" id="992267"/>
    <lineage>
        <taxon>Bacteria</taxon>
        <taxon>Pseudomonadati</taxon>
        <taxon>Pseudomonadota</taxon>
        <taxon>Alphaproteobacteria</taxon>
        <taxon>Hyphomicrobiales</taxon>
        <taxon>Stappiaceae</taxon>
        <taxon>Stappia</taxon>
    </lineage>
</organism>
<dbReference type="RefSeq" id="WP_181760426.1">
    <property type="nucleotide sequence ID" value="NZ_BMCR01000003.1"/>
</dbReference>
<feature type="active site" description="Tele-phosphohistidine intermediate" evidence="1">
    <location>
        <position position="21"/>
    </location>
</feature>
<evidence type="ECO:0000256" key="1">
    <source>
        <dbReference type="PIRSR" id="PIRSR613078-1"/>
    </source>
</evidence>
<proteinExistence type="predicted"/>
<dbReference type="PANTHER" id="PTHR48100:SF59">
    <property type="entry name" value="ADENOSYLCOBALAMIN_ALPHA-RIBAZOLE PHOSPHATASE"/>
    <property type="match status" value="1"/>
</dbReference>
<reference evidence="3 4" key="1">
    <citation type="submission" date="2020-07" db="EMBL/GenBank/DDBJ databases">
        <authorList>
            <person name="Li M."/>
        </authorList>
    </citation>
    <scope>NUCLEOTIDE SEQUENCE [LARGE SCALE GENOMIC DNA]</scope>
    <source>
        <strain evidence="3 4">DSM 23284</strain>
    </source>
</reference>
<dbReference type="SUPFAM" id="SSF53254">
    <property type="entry name" value="Phosphoglycerate mutase-like"/>
    <property type="match status" value="1"/>
</dbReference>
<feature type="binding site" evidence="2">
    <location>
        <begin position="20"/>
        <end position="27"/>
    </location>
    <ligand>
        <name>substrate</name>
    </ligand>
</feature>
<sequence>MSEQANGATRLKPPFMAFIRHGQTDWNAEGRMQGQQDIPINDIGRSQAQRNGEALRAYLEASGRDHSELEFFASPLSRTVETMRIVCRALERDEDAFGRDDRLREITFGAWEGFTIPELAAKAPELTAARKADKWGFVPPEGESYRMLMTRVEAWLVTLDRPSVVVSHGGVMRVLRGCLLGVPKPEIPSLDTPQDKVLIWDGADLSFI</sequence>
<name>A0A838XT55_9HYPH</name>
<comment type="caution">
    <text evidence="3">The sequence shown here is derived from an EMBL/GenBank/DDBJ whole genome shotgun (WGS) entry which is preliminary data.</text>
</comment>
<dbReference type="Pfam" id="PF00300">
    <property type="entry name" value="His_Phos_1"/>
    <property type="match status" value="1"/>
</dbReference>
<dbReference type="CDD" id="cd07067">
    <property type="entry name" value="HP_PGM_like"/>
    <property type="match status" value="1"/>
</dbReference>
<evidence type="ECO:0000256" key="2">
    <source>
        <dbReference type="PIRSR" id="PIRSR613078-2"/>
    </source>
</evidence>
<reference evidence="3 4" key="2">
    <citation type="submission" date="2020-08" db="EMBL/GenBank/DDBJ databases">
        <title>Stappia taiwanensis sp. nov., isolated from a coastal thermal spring.</title>
        <authorList>
            <person name="Kampfer P."/>
        </authorList>
    </citation>
    <scope>NUCLEOTIDE SEQUENCE [LARGE SCALE GENOMIC DNA]</scope>
    <source>
        <strain evidence="3 4">DSM 23284</strain>
    </source>
</reference>
<dbReference type="GO" id="GO:0005737">
    <property type="term" value="C:cytoplasm"/>
    <property type="evidence" value="ECO:0007669"/>
    <property type="project" value="TreeGrafter"/>
</dbReference>
<gene>
    <name evidence="3" type="ORF">H1W37_11245</name>
</gene>
<accession>A0A838XT55</accession>
<dbReference type="InterPro" id="IPR029033">
    <property type="entry name" value="His_PPase_superfam"/>
</dbReference>
<feature type="binding site" evidence="2">
    <location>
        <position position="78"/>
    </location>
    <ligand>
        <name>substrate</name>
    </ligand>
</feature>
<dbReference type="InterPro" id="IPR013078">
    <property type="entry name" value="His_Pase_superF_clade-1"/>
</dbReference>
<dbReference type="GO" id="GO:0016791">
    <property type="term" value="F:phosphatase activity"/>
    <property type="evidence" value="ECO:0007669"/>
    <property type="project" value="TreeGrafter"/>
</dbReference>
<evidence type="ECO:0000313" key="3">
    <source>
        <dbReference type="EMBL" id="MBA4612231.1"/>
    </source>
</evidence>
<dbReference type="Proteomes" id="UP000559404">
    <property type="component" value="Unassembled WGS sequence"/>
</dbReference>
<protein>
    <submittedName>
        <fullName evidence="3">Histidine phosphatase family protein</fullName>
    </submittedName>
</protein>
<dbReference type="EMBL" id="JACEON010000009">
    <property type="protein sequence ID" value="MBA4612231.1"/>
    <property type="molecule type" value="Genomic_DNA"/>
</dbReference>
<dbReference type="Gene3D" id="3.40.50.1240">
    <property type="entry name" value="Phosphoglycerate mutase-like"/>
    <property type="match status" value="1"/>
</dbReference>
<keyword evidence="4" id="KW-1185">Reference proteome</keyword>
<evidence type="ECO:0000313" key="4">
    <source>
        <dbReference type="Proteomes" id="UP000559404"/>
    </source>
</evidence>
<dbReference type="SMART" id="SM00855">
    <property type="entry name" value="PGAM"/>
    <property type="match status" value="1"/>
</dbReference>
<dbReference type="InterPro" id="IPR050275">
    <property type="entry name" value="PGM_Phosphatase"/>
</dbReference>
<feature type="active site" description="Proton donor/acceptor" evidence="1">
    <location>
        <position position="105"/>
    </location>
</feature>
<dbReference type="PANTHER" id="PTHR48100">
    <property type="entry name" value="BROAD-SPECIFICITY PHOSPHATASE YOR283W-RELATED"/>
    <property type="match status" value="1"/>
</dbReference>
<dbReference type="AlphaFoldDB" id="A0A838XT55"/>